<reference evidence="2 3" key="1">
    <citation type="submission" date="2020-07" db="EMBL/GenBank/DDBJ databases">
        <authorList>
            <person name="Feng X."/>
        </authorList>
    </citation>
    <scope>NUCLEOTIDE SEQUENCE [LARGE SCALE GENOMIC DNA]</scope>
    <source>
        <strain evidence="2 3">JCM31066</strain>
    </source>
</reference>
<evidence type="ECO:0008006" key="4">
    <source>
        <dbReference type="Google" id="ProtNLM"/>
    </source>
</evidence>
<dbReference type="EMBL" id="JACHVB010000064">
    <property type="protein sequence ID" value="MBC2596333.1"/>
    <property type="molecule type" value="Genomic_DNA"/>
</dbReference>
<dbReference type="RefSeq" id="WP_185677247.1">
    <property type="nucleotide sequence ID" value="NZ_JACHVB010000064.1"/>
</dbReference>
<evidence type="ECO:0000313" key="2">
    <source>
        <dbReference type="EMBL" id="MBC2596333.1"/>
    </source>
</evidence>
<dbReference type="Proteomes" id="UP000546464">
    <property type="component" value="Unassembled WGS sequence"/>
</dbReference>
<proteinExistence type="predicted"/>
<dbReference type="AlphaFoldDB" id="A0A842HIJ2"/>
<keyword evidence="1" id="KW-0732">Signal</keyword>
<organism evidence="2 3">
    <name type="scientific">Ruficoccus amylovorans</name>
    <dbReference type="NCBI Taxonomy" id="1804625"/>
    <lineage>
        <taxon>Bacteria</taxon>
        <taxon>Pseudomonadati</taxon>
        <taxon>Verrucomicrobiota</taxon>
        <taxon>Opitutia</taxon>
        <taxon>Puniceicoccales</taxon>
        <taxon>Cerasicoccaceae</taxon>
        <taxon>Ruficoccus</taxon>
    </lineage>
</organism>
<keyword evidence="3" id="KW-1185">Reference proteome</keyword>
<name>A0A842HIJ2_9BACT</name>
<feature type="signal peptide" evidence="1">
    <location>
        <begin position="1"/>
        <end position="18"/>
    </location>
</feature>
<protein>
    <recommendedName>
        <fullName evidence="4">Lipoprotein</fullName>
    </recommendedName>
</protein>
<evidence type="ECO:0000313" key="3">
    <source>
        <dbReference type="Proteomes" id="UP000546464"/>
    </source>
</evidence>
<gene>
    <name evidence="2" type="ORF">H5P28_18860</name>
</gene>
<accession>A0A842HIJ2</accession>
<comment type="caution">
    <text evidence="2">The sequence shown here is derived from an EMBL/GenBank/DDBJ whole genome shotgun (WGS) entry which is preliminary data.</text>
</comment>
<feature type="chain" id="PRO_5032953652" description="Lipoprotein" evidence="1">
    <location>
        <begin position="19"/>
        <end position="205"/>
    </location>
</feature>
<evidence type="ECO:0000256" key="1">
    <source>
        <dbReference type="SAM" id="SignalP"/>
    </source>
</evidence>
<sequence length="205" mass="22766">MIRTALCALLFVSTLALCHGSGNFPSRLGEWRLGGVTVYDDPALGFSLRYDLPQSEDKMDIYFYDNGQKDLGTGLSEPVMKELATVFRMIKVMEERGYYSDLSEPQLGQGTIDLGGQSVPFLFGSLSYRQTDKGQEQHEGTNTALRQSFALITAYHGRYLKVRFTAVGEDEEAARQQFTAAMEALENVFGTRQPEKILQPAGGKN</sequence>